<organism evidence="1 2">
    <name type="scientific">Phaedon cochleariae</name>
    <name type="common">Mustard beetle</name>
    <dbReference type="NCBI Taxonomy" id="80249"/>
    <lineage>
        <taxon>Eukaryota</taxon>
        <taxon>Metazoa</taxon>
        <taxon>Ecdysozoa</taxon>
        <taxon>Arthropoda</taxon>
        <taxon>Hexapoda</taxon>
        <taxon>Insecta</taxon>
        <taxon>Pterygota</taxon>
        <taxon>Neoptera</taxon>
        <taxon>Endopterygota</taxon>
        <taxon>Coleoptera</taxon>
        <taxon>Polyphaga</taxon>
        <taxon>Cucujiformia</taxon>
        <taxon>Chrysomeloidea</taxon>
        <taxon>Chrysomelidae</taxon>
        <taxon>Chrysomelinae</taxon>
        <taxon>Chrysomelini</taxon>
        <taxon>Phaedon</taxon>
    </lineage>
</organism>
<reference evidence="1" key="2">
    <citation type="submission" date="2022-10" db="EMBL/GenBank/DDBJ databases">
        <authorList>
            <consortium name="ENA_rothamsted_submissions"/>
            <consortium name="culmorum"/>
            <person name="King R."/>
        </authorList>
    </citation>
    <scope>NUCLEOTIDE SEQUENCE</scope>
</reference>
<gene>
    <name evidence="1" type="ORF">PHAECO_LOCUS3112</name>
</gene>
<dbReference type="OrthoDB" id="6783511at2759"/>
<evidence type="ECO:0000313" key="1">
    <source>
        <dbReference type="EMBL" id="CAG9815616.1"/>
    </source>
</evidence>
<protein>
    <submittedName>
        <fullName evidence="1">Uncharacterized protein</fullName>
    </submittedName>
</protein>
<dbReference type="AlphaFoldDB" id="A0A9N9SDK3"/>
<dbReference type="Proteomes" id="UP001153737">
    <property type="component" value="Chromosome 12"/>
</dbReference>
<reference evidence="1" key="1">
    <citation type="submission" date="2022-01" db="EMBL/GenBank/DDBJ databases">
        <authorList>
            <person name="King R."/>
        </authorList>
    </citation>
    <scope>NUCLEOTIDE SEQUENCE</scope>
</reference>
<name>A0A9N9SDK3_PHACE</name>
<evidence type="ECO:0000313" key="2">
    <source>
        <dbReference type="Proteomes" id="UP001153737"/>
    </source>
</evidence>
<accession>A0A9N9SDK3</accession>
<keyword evidence="2" id="KW-1185">Reference proteome</keyword>
<dbReference type="EMBL" id="OU896718">
    <property type="protein sequence ID" value="CAG9815616.1"/>
    <property type="molecule type" value="Genomic_DNA"/>
</dbReference>
<proteinExistence type="predicted"/>
<sequence length="175" mass="19774">MVDILRSTRALPEPRQVGAFREGWGDIPRGGVANRSRAIPRRSADPATLHVLCHSYPRTFHSKSCIREREFLCFHPVTVQVNNNNYCCDRRAFGDFFSRPIGLHSFTTLEHLRPIVASITTLIGNCDTMEATYCVGTDVDVCRMFDQYLYKVRRIVGSGCPVVFDTRLLLTGSFA</sequence>